<organism evidence="1 2">
    <name type="scientific">Catharanthus roseus</name>
    <name type="common">Madagascar periwinkle</name>
    <name type="synonym">Vinca rosea</name>
    <dbReference type="NCBI Taxonomy" id="4058"/>
    <lineage>
        <taxon>Eukaryota</taxon>
        <taxon>Viridiplantae</taxon>
        <taxon>Streptophyta</taxon>
        <taxon>Embryophyta</taxon>
        <taxon>Tracheophyta</taxon>
        <taxon>Spermatophyta</taxon>
        <taxon>Magnoliopsida</taxon>
        <taxon>eudicotyledons</taxon>
        <taxon>Gunneridae</taxon>
        <taxon>Pentapetalae</taxon>
        <taxon>asterids</taxon>
        <taxon>lamiids</taxon>
        <taxon>Gentianales</taxon>
        <taxon>Apocynaceae</taxon>
        <taxon>Rauvolfioideae</taxon>
        <taxon>Vinceae</taxon>
        <taxon>Catharanthinae</taxon>
        <taxon>Catharanthus</taxon>
    </lineage>
</organism>
<dbReference type="EMBL" id="CM044706">
    <property type="protein sequence ID" value="KAI5656617.1"/>
    <property type="molecule type" value="Genomic_DNA"/>
</dbReference>
<evidence type="ECO:0000313" key="2">
    <source>
        <dbReference type="Proteomes" id="UP001060085"/>
    </source>
</evidence>
<accession>A0ACC0A831</accession>
<name>A0ACC0A831_CATRO</name>
<protein>
    <submittedName>
        <fullName evidence="1">Uncharacterized protein</fullName>
    </submittedName>
</protein>
<keyword evidence="2" id="KW-1185">Reference proteome</keyword>
<comment type="caution">
    <text evidence="1">The sequence shown here is derived from an EMBL/GenBank/DDBJ whole genome shotgun (WGS) entry which is preliminary data.</text>
</comment>
<sequence length="111" mass="12218">MYINTLYVLGVLDIYDCLGSLVRFGSENIADSFPRIIHVFFISLFMLGSWSAEQCFLGSALDICEGQTDVVLGEPRKSICLDTKMNGAKPPSAHDMSRFLLACLLTLSVCC</sequence>
<dbReference type="Proteomes" id="UP001060085">
    <property type="component" value="Linkage Group LG06"/>
</dbReference>
<reference evidence="2" key="1">
    <citation type="journal article" date="2023" name="Nat. Plants">
        <title>Single-cell RNA sequencing provides a high-resolution roadmap for understanding the multicellular compartmentation of specialized metabolism.</title>
        <authorList>
            <person name="Sun S."/>
            <person name="Shen X."/>
            <person name="Li Y."/>
            <person name="Li Y."/>
            <person name="Wang S."/>
            <person name="Li R."/>
            <person name="Zhang H."/>
            <person name="Shen G."/>
            <person name="Guo B."/>
            <person name="Wei J."/>
            <person name="Xu J."/>
            <person name="St-Pierre B."/>
            <person name="Chen S."/>
            <person name="Sun C."/>
        </authorList>
    </citation>
    <scope>NUCLEOTIDE SEQUENCE [LARGE SCALE GENOMIC DNA]</scope>
</reference>
<gene>
    <name evidence="1" type="ORF">M9H77_25410</name>
</gene>
<proteinExistence type="predicted"/>
<evidence type="ECO:0000313" key="1">
    <source>
        <dbReference type="EMBL" id="KAI5656617.1"/>
    </source>
</evidence>